<evidence type="ECO:0000313" key="4">
    <source>
        <dbReference type="Proteomes" id="UP000596742"/>
    </source>
</evidence>
<gene>
    <name evidence="3" type="ORF">MGAL_10B040540</name>
</gene>
<dbReference type="PANTHER" id="PTHR23157:SF25">
    <property type="entry name" value="GRIP AND COILED-COIL DOMAIN-CONTAINING PROTEIN 1"/>
    <property type="match status" value="1"/>
</dbReference>
<dbReference type="EMBL" id="UYJE01008152">
    <property type="protein sequence ID" value="VDI61498.1"/>
    <property type="molecule type" value="Genomic_DNA"/>
</dbReference>
<reference evidence="3" key="1">
    <citation type="submission" date="2018-11" db="EMBL/GenBank/DDBJ databases">
        <authorList>
            <person name="Alioto T."/>
            <person name="Alioto T."/>
        </authorList>
    </citation>
    <scope>NUCLEOTIDE SEQUENCE</scope>
</reference>
<dbReference type="Proteomes" id="UP000596742">
    <property type="component" value="Unassembled WGS sequence"/>
</dbReference>
<dbReference type="InterPro" id="IPR051952">
    <property type="entry name" value="Golgi-autophagy_related"/>
</dbReference>
<dbReference type="AlphaFoldDB" id="A0A8B6GAY3"/>
<keyword evidence="2" id="KW-0175">Coiled coil</keyword>
<evidence type="ECO:0000256" key="1">
    <source>
        <dbReference type="ARBA" id="ARBA00004184"/>
    </source>
</evidence>
<dbReference type="GO" id="GO:0005794">
    <property type="term" value="C:Golgi apparatus"/>
    <property type="evidence" value="ECO:0007669"/>
    <property type="project" value="TreeGrafter"/>
</dbReference>
<feature type="coiled-coil region" evidence="2">
    <location>
        <begin position="72"/>
        <end position="145"/>
    </location>
</feature>
<dbReference type="PANTHER" id="PTHR23157">
    <property type="entry name" value="GRIP AND COILED-COIL DOMAIN-CONTAINING PROTEIN 1"/>
    <property type="match status" value="1"/>
</dbReference>
<accession>A0A8B6GAY3</accession>
<keyword evidence="4" id="KW-1185">Reference proteome</keyword>
<comment type="subcellular location">
    <subcellularLocation>
        <location evidence="1">Endomembrane system</location>
        <topology evidence="1">Peripheral membrane protein</topology>
    </subcellularLocation>
</comment>
<proteinExistence type="predicted"/>
<organism evidence="3 4">
    <name type="scientific">Mytilus galloprovincialis</name>
    <name type="common">Mediterranean mussel</name>
    <dbReference type="NCBI Taxonomy" id="29158"/>
    <lineage>
        <taxon>Eukaryota</taxon>
        <taxon>Metazoa</taxon>
        <taxon>Spiralia</taxon>
        <taxon>Lophotrochozoa</taxon>
        <taxon>Mollusca</taxon>
        <taxon>Bivalvia</taxon>
        <taxon>Autobranchia</taxon>
        <taxon>Pteriomorphia</taxon>
        <taxon>Mytilida</taxon>
        <taxon>Mytiloidea</taxon>
        <taxon>Mytilidae</taxon>
        <taxon>Mytilinae</taxon>
        <taxon>Mytilus</taxon>
    </lineage>
</organism>
<evidence type="ECO:0000256" key="2">
    <source>
        <dbReference type="SAM" id="Coils"/>
    </source>
</evidence>
<dbReference type="OrthoDB" id="6146091at2759"/>
<sequence length="292" mass="33575">MVRELKNKGFEPMQFKFHRQQPDLTKLDKLFGLMSSETATFDEEVNKLETKFKLEGIGKLFEGKEKLVPNLSEVYEKRLKDLSAELQNVKEKLRESERKAKQPSPEFLELQKQMECLKIENQKHINQEQRNLDESEKMLQQQSTHSEERVAMLETKLSEISKVVGEYERLKCQDQITIQKLKERVSQLDLENTALSQSQSSGTYGQDDDTSDPQVFAEKILNLKDMLKSANKHSENPVKLKGKFLSLSSVYLISKPTMKIKKIIVGTLDVSMSISNTPALISKFQCSGHFNI</sequence>
<name>A0A8B6GAY3_MYTGA</name>
<protein>
    <submittedName>
        <fullName evidence="3">GRIP and coiled-coil domain-containing protein 1</fullName>
    </submittedName>
</protein>
<evidence type="ECO:0000313" key="3">
    <source>
        <dbReference type="EMBL" id="VDI61498.1"/>
    </source>
</evidence>
<comment type="caution">
    <text evidence="3">The sequence shown here is derived from an EMBL/GenBank/DDBJ whole genome shotgun (WGS) entry which is preliminary data.</text>
</comment>